<dbReference type="SMART" id="SM00249">
    <property type="entry name" value="PHD"/>
    <property type="match status" value="2"/>
</dbReference>
<dbReference type="PhylomeDB" id="A0A061AR85"/>
<dbReference type="SUPFAM" id="SSF57903">
    <property type="entry name" value="FYVE/PHD zinc finger"/>
    <property type="match status" value="2"/>
</dbReference>
<name>A0A061AR85_CYBFA</name>
<feature type="region of interest" description="Disordered" evidence="4">
    <location>
        <begin position="412"/>
        <end position="464"/>
    </location>
</feature>
<dbReference type="CDD" id="cd15497">
    <property type="entry name" value="PHD1_Snt2p_like"/>
    <property type="match status" value="1"/>
</dbReference>
<keyword evidence="1" id="KW-0479">Metal-binding</keyword>
<dbReference type="GO" id="GO:0003682">
    <property type="term" value="F:chromatin binding"/>
    <property type="evidence" value="ECO:0007669"/>
    <property type="project" value="InterPro"/>
</dbReference>
<dbReference type="InterPro" id="IPR011011">
    <property type="entry name" value="Znf_FYVE_PHD"/>
</dbReference>
<keyword evidence="2" id="KW-0863">Zinc-finger</keyword>
<dbReference type="EMBL" id="LK052889">
    <property type="protein sequence ID" value="CDR40043.1"/>
    <property type="molecule type" value="Genomic_DNA"/>
</dbReference>
<feature type="region of interest" description="Disordered" evidence="4">
    <location>
        <begin position="1324"/>
        <end position="1352"/>
    </location>
</feature>
<evidence type="ECO:0000256" key="4">
    <source>
        <dbReference type="SAM" id="MobiDB-lite"/>
    </source>
</evidence>
<dbReference type="GO" id="GO:0048189">
    <property type="term" value="C:Lid2 complex"/>
    <property type="evidence" value="ECO:0007669"/>
    <property type="project" value="TreeGrafter"/>
</dbReference>
<dbReference type="OrthoDB" id="336088at2759"/>
<dbReference type="GO" id="GO:0005694">
    <property type="term" value="C:chromosome"/>
    <property type="evidence" value="ECO:0007669"/>
    <property type="project" value="UniProtKB-ARBA"/>
</dbReference>
<dbReference type="InterPro" id="IPR001965">
    <property type="entry name" value="Znf_PHD"/>
</dbReference>
<dbReference type="Gene3D" id="2.30.30.490">
    <property type="match status" value="1"/>
</dbReference>
<evidence type="ECO:0000256" key="1">
    <source>
        <dbReference type="ARBA" id="ARBA00022723"/>
    </source>
</evidence>
<feature type="region of interest" description="Disordered" evidence="4">
    <location>
        <begin position="739"/>
        <end position="800"/>
    </location>
</feature>
<dbReference type="VEuPathDB" id="FungiDB:BON22_2364"/>
<dbReference type="Pfam" id="PF00628">
    <property type="entry name" value="PHD"/>
    <property type="match status" value="1"/>
</dbReference>
<feature type="compositionally biased region" description="Low complexity" evidence="4">
    <location>
        <begin position="764"/>
        <end position="773"/>
    </location>
</feature>
<dbReference type="GO" id="GO:0036205">
    <property type="term" value="P:histone catabolic process"/>
    <property type="evidence" value="ECO:0007669"/>
    <property type="project" value="TreeGrafter"/>
</dbReference>
<dbReference type="CDD" id="cd04710">
    <property type="entry name" value="BAH_fungalPHD"/>
    <property type="match status" value="1"/>
</dbReference>
<dbReference type="Pfam" id="PF01426">
    <property type="entry name" value="BAH"/>
    <property type="match status" value="1"/>
</dbReference>
<accession>A0A061AR85</accession>
<dbReference type="GO" id="GO:0004842">
    <property type="term" value="F:ubiquitin-protein transferase activity"/>
    <property type="evidence" value="ECO:0007669"/>
    <property type="project" value="TreeGrafter"/>
</dbReference>
<gene>
    <name evidence="6" type="ORF">CYFA0S_04e02366g</name>
</gene>
<dbReference type="InterPro" id="IPR019787">
    <property type="entry name" value="Znf_PHD-finger"/>
</dbReference>
<reference evidence="6" key="1">
    <citation type="journal article" date="2014" name="Genome Announc.">
        <title>Genome sequence of the yeast Cyberlindnera fabianii (Hansenula fabianii).</title>
        <authorList>
            <person name="Freel K.C."/>
            <person name="Sarilar V."/>
            <person name="Neuveglise C."/>
            <person name="Devillers H."/>
            <person name="Friedrich A."/>
            <person name="Schacherer J."/>
        </authorList>
    </citation>
    <scope>NUCLEOTIDE SEQUENCE</scope>
    <source>
        <strain evidence="6">YJS4271</strain>
    </source>
</reference>
<dbReference type="PANTHER" id="PTHR47672:SF1">
    <property type="entry name" value="E3 UBIQUITIN-PROTEIN LIGASE SNT2"/>
    <property type="match status" value="1"/>
</dbReference>
<keyword evidence="3" id="KW-0862">Zinc</keyword>
<protein>
    <submittedName>
        <fullName evidence="6">CYFA0S04e02366g1_1</fullName>
    </submittedName>
</protein>
<feature type="compositionally biased region" description="Polar residues" evidence="4">
    <location>
        <begin position="748"/>
        <end position="757"/>
    </location>
</feature>
<evidence type="ECO:0000259" key="5">
    <source>
        <dbReference type="PROSITE" id="PS51038"/>
    </source>
</evidence>
<dbReference type="InterPro" id="IPR013083">
    <property type="entry name" value="Znf_RING/FYVE/PHD"/>
</dbReference>
<feature type="region of interest" description="Disordered" evidence="4">
    <location>
        <begin position="1203"/>
        <end position="1227"/>
    </location>
</feature>
<organism evidence="6">
    <name type="scientific">Cyberlindnera fabianii</name>
    <name type="common">Yeast</name>
    <name type="synonym">Hansenula fabianii</name>
    <dbReference type="NCBI Taxonomy" id="36022"/>
    <lineage>
        <taxon>Eukaryota</taxon>
        <taxon>Fungi</taxon>
        <taxon>Dikarya</taxon>
        <taxon>Ascomycota</taxon>
        <taxon>Saccharomycotina</taxon>
        <taxon>Saccharomycetes</taxon>
        <taxon>Phaffomycetales</taxon>
        <taxon>Phaffomycetaceae</taxon>
        <taxon>Cyberlindnera</taxon>
    </lineage>
</organism>
<sequence>MNWQPATLSASQRFSNVPNLTGAFVRKGVELVLKNGTVLRKDDSIYLICEPPGEPYYIGRIMGFARKSVSDSSNDHTPPPETRPAKEPAELFTFKINWWYRCRDISKHSSDSRLLFASMHSDTCPLQSFRGVCTVKHKDEIQDLDEYKSVPNQFWFDKLFDRYMIKFYDVIPTQSLENLPPNYREALNKRFQYIFVEAGKSRDMLQRPKNCVKCNQWCIPQDSIQCCECEEYYHMLCLDPPLLKKPARGFAWSCINCTKLLEAKKMATEFARLGREASTSVTSSSSSSSISPSTADHEDAVMEDVASTASTSSQEPAKLPSYEELAIQFLERDKDLTFKQRRNLEEWQYRYLGMHAKLEDALDLQDRPYPRAASRLGAKNQFSDMVDWFDHPVVYYDYSELNEEFQTPGMFKVPKSKGGRKKKEVAPSAAAEENDEQKPLPVPQEYKETDPSDFPPWLQPRPKGYVERGGDDTVTLMWKEPEDVSVQERVEKYLTESGKYARAINLLPNTPNFVDRLLKNLLDENFDFEKADELNKQITRESLREPTFTNAEVKKFEAGIRKYGSELWPTFKEVKTQPFSMIVRFWYLWKKTTAGHQIWDNFEGRKKNMRAVSTDTDESDIANAGDDSSYDSKKAAKRHFVCKHCDTEDSVQWFRVSGAQRSEEKPGAIMALCMRCARLWRRYAVHWEDPVEVLKKVNIKGGSSWKRRIEQELIDDAELIVATKKAALNGEKVVYKKRQTKHVHANDGESSSTSVTPTPRKGSESASTSSATPSKEKKGSNKKSSSTAPAPAEPPQPEEPVISTIVNDNTVQTLHQQVTQRYYHLTSAQHNPRPKFKDFTTQASSLGNANDTSIAPRSTIIGKHCGVCRDPATNSDALLCLECGVLIHPACYGFQDAPTKGRSWYCDTCSNCLHPLISQHYVCVICRDASLDCDGVKPAMKRTNAGKWVHVLCMLATPGLKCLDIGCIQPIDGVEKVIAEKSMGQLTDPEIHCVECQKVAPVKDLLYGEKFDVGFEVKLDDKIHSKGVKVSSTQSGKLALAARCREHTEPPTNMKFLKFTDPVKRFRVSGVSPALRVFLEESKRMSTLLSGNQARFKDLIDAYNIISTGLAHSGKYREPDVCSVCGNTVSLKWVETSGGKRSCYGCWLNVQNQDADIAMIDTDDEDADIVSTDSTSYLKVIDTLNSPIACEESYGITGLHDKLRRSSSVKQPSPPVEPKKLESTGSLSTDLPAMATFTNTLHVQAQAPVMTKPGLPSLYSASFKSDAQPTMTSLPLISQPLHDNRNTITLPPIKSFDSPALSSMKTLPQIEQPSVQSAVEMKMEEPAHESKVLVPEDKKPNMNKMSIGSILG</sequence>
<evidence type="ECO:0000256" key="3">
    <source>
        <dbReference type="ARBA" id="ARBA00022833"/>
    </source>
</evidence>
<dbReference type="PANTHER" id="PTHR47672">
    <property type="entry name" value="E3 UBIQUITIN-PROTEIN LIGASE SNT2"/>
    <property type="match status" value="1"/>
</dbReference>
<proteinExistence type="predicted"/>
<dbReference type="GO" id="GO:0008270">
    <property type="term" value="F:zinc ion binding"/>
    <property type="evidence" value="ECO:0007669"/>
    <property type="project" value="UniProtKB-KW"/>
</dbReference>
<evidence type="ECO:0000256" key="2">
    <source>
        <dbReference type="ARBA" id="ARBA00022771"/>
    </source>
</evidence>
<dbReference type="InterPro" id="IPR029617">
    <property type="entry name" value="Snt2"/>
</dbReference>
<dbReference type="PROSITE" id="PS51038">
    <property type="entry name" value="BAH"/>
    <property type="match status" value="1"/>
</dbReference>
<feature type="compositionally biased region" description="Basic residues" evidence="4">
    <location>
        <begin position="414"/>
        <end position="423"/>
    </location>
</feature>
<dbReference type="Gene3D" id="3.30.40.10">
    <property type="entry name" value="Zinc/RING finger domain, C3HC4 (zinc finger)"/>
    <property type="match status" value="2"/>
</dbReference>
<dbReference type="SMART" id="SM00439">
    <property type="entry name" value="BAH"/>
    <property type="match status" value="1"/>
</dbReference>
<dbReference type="InterPro" id="IPR001025">
    <property type="entry name" value="BAH_dom"/>
</dbReference>
<evidence type="ECO:0000313" key="6">
    <source>
        <dbReference type="EMBL" id="CDR40043.1"/>
    </source>
</evidence>
<feature type="compositionally biased region" description="Basic and acidic residues" evidence="4">
    <location>
        <begin position="1324"/>
        <end position="1340"/>
    </location>
</feature>
<feature type="domain" description="BAH" evidence="5">
    <location>
        <begin position="37"/>
        <end position="171"/>
    </location>
</feature>
<dbReference type="InterPro" id="IPR043151">
    <property type="entry name" value="BAH_sf"/>
</dbReference>